<dbReference type="Gene3D" id="1.10.30.50">
    <property type="match status" value="1"/>
</dbReference>
<evidence type="ECO:0000256" key="1">
    <source>
        <dbReference type="SAM" id="MobiDB-lite"/>
    </source>
</evidence>
<dbReference type="GO" id="GO:0003676">
    <property type="term" value="F:nucleic acid binding"/>
    <property type="evidence" value="ECO:0007669"/>
    <property type="project" value="InterPro"/>
</dbReference>
<protein>
    <recommendedName>
        <fullName evidence="2">HNH nuclease domain-containing protein</fullName>
    </recommendedName>
</protein>
<dbReference type="CDD" id="cd00085">
    <property type="entry name" value="HNHc"/>
    <property type="match status" value="1"/>
</dbReference>
<dbReference type="Proteomes" id="UP000587586">
    <property type="component" value="Unassembled WGS sequence"/>
</dbReference>
<feature type="domain" description="HNH nuclease" evidence="2">
    <location>
        <begin position="360"/>
        <end position="418"/>
    </location>
</feature>
<name>A0A6V8N6W6_9BACT</name>
<dbReference type="SMART" id="SM00507">
    <property type="entry name" value="HNHc"/>
    <property type="match status" value="1"/>
</dbReference>
<dbReference type="AlphaFoldDB" id="A0A6V8N6W6"/>
<reference evidence="4" key="1">
    <citation type="submission" date="2020-06" db="EMBL/GenBank/DDBJ databases">
        <title>Draft genomic sequecing of Geomonas sp. Red745.</title>
        <authorList>
            <person name="Itoh H."/>
            <person name="Xu Z.X."/>
            <person name="Ushijima N."/>
            <person name="Masuda Y."/>
            <person name="Shiratori Y."/>
            <person name="Senoo K."/>
        </authorList>
    </citation>
    <scope>NUCLEOTIDE SEQUENCE [LARGE SCALE GENOMIC DNA]</scope>
    <source>
        <strain evidence="4">Red745</strain>
    </source>
</reference>
<dbReference type="Pfam" id="PF01844">
    <property type="entry name" value="HNH"/>
    <property type="match status" value="1"/>
</dbReference>
<dbReference type="GO" id="GO:0008270">
    <property type="term" value="F:zinc ion binding"/>
    <property type="evidence" value="ECO:0007669"/>
    <property type="project" value="InterPro"/>
</dbReference>
<organism evidence="3 4">
    <name type="scientific">Geomonas limicola</name>
    <dbReference type="NCBI Taxonomy" id="2740186"/>
    <lineage>
        <taxon>Bacteria</taxon>
        <taxon>Pseudomonadati</taxon>
        <taxon>Thermodesulfobacteriota</taxon>
        <taxon>Desulfuromonadia</taxon>
        <taxon>Geobacterales</taxon>
        <taxon>Geobacteraceae</taxon>
        <taxon>Geomonas</taxon>
    </lineage>
</organism>
<evidence type="ECO:0000313" key="3">
    <source>
        <dbReference type="EMBL" id="GFO68221.1"/>
    </source>
</evidence>
<accession>A0A6V8N6W6</accession>
<dbReference type="RefSeq" id="WP_183360736.1">
    <property type="nucleotide sequence ID" value="NZ_BLXZ01000003.1"/>
</dbReference>
<gene>
    <name evidence="3" type="ORF">GMLC_18000</name>
</gene>
<feature type="region of interest" description="Disordered" evidence="1">
    <location>
        <begin position="334"/>
        <end position="355"/>
    </location>
</feature>
<dbReference type="EMBL" id="BLXZ01000003">
    <property type="protein sequence ID" value="GFO68221.1"/>
    <property type="molecule type" value="Genomic_DNA"/>
</dbReference>
<sequence length="449" mass="50131">MDVTFDLLKAAMDEFDASQRKLKEWDGWTENKNFKFAILHAGRIYPVKQIVSMATGQPKSDFSGGLQANTAVTKSGLKVVSLRESSWTIKSADDAVKVLDKSAFTQGTGIPIEIRPFFMAHDPQPGEHLPVEMVFNGAKYEAYIAIESSPTHRTRLFWQKDFVKALASAFPSHFAMAQNSSDLSNLPSAEMQLTRLDGFQRYMVTLREGGPLGAEWTDEEMTAAVRAYLAMREQEYMGAPYRKADFNRKLREGALARRSKASVEYRMQNISAVLKEICEPTIKGYLPAKNIGIQAKEKVLAILEQLGHYSPEDYKPDFDEKTVDERVKKLLKKGISGVPKGQEKPQQSVKSSTTYARDPSVKAWILKNSGGICEGCLSPAPFKGDNGPYLEVHHMVNLAQGGPDTIKNTVALCPNCHRRCHISIEKEAFVFEIYSKVPRLSKAPLDQSK</sequence>
<proteinExistence type="predicted"/>
<dbReference type="InterPro" id="IPR002711">
    <property type="entry name" value="HNH"/>
</dbReference>
<evidence type="ECO:0000313" key="4">
    <source>
        <dbReference type="Proteomes" id="UP000587586"/>
    </source>
</evidence>
<comment type="caution">
    <text evidence="3">The sequence shown here is derived from an EMBL/GenBank/DDBJ whole genome shotgun (WGS) entry which is preliminary data.</text>
</comment>
<feature type="compositionally biased region" description="Polar residues" evidence="1">
    <location>
        <begin position="344"/>
        <end position="355"/>
    </location>
</feature>
<dbReference type="InterPro" id="IPR003615">
    <property type="entry name" value="HNH_nuc"/>
</dbReference>
<evidence type="ECO:0000259" key="2">
    <source>
        <dbReference type="SMART" id="SM00507"/>
    </source>
</evidence>
<dbReference type="GO" id="GO:0004519">
    <property type="term" value="F:endonuclease activity"/>
    <property type="evidence" value="ECO:0007669"/>
    <property type="project" value="InterPro"/>
</dbReference>
<keyword evidence="4" id="KW-1185">Reference proteome</keyword>